<comment type="caution">
    <text evidence="1">The sequence shown here is derived from an EMBL/GenBank/DDBJ whole genome shotgun (WGS) entry which is preliminary data.</text>
</comment>
<keyword evidence="2" id="KW-1185">Reference proteome</keyword>
<evidence type="ECO:0008006" key="3">
    <source>
        <dbReference type="Google" id="ProtNLM"/>
    </source>
</evidence>
<dbReference type="AlphaFoldDB" id="A0A975W735"/>
<proteinExistence type="predicted"/>
<evidence type="ECO:0000313" key="2">
    <source>
        <dbReference type="Proteomes" id="UP000182932"/>
    </source>
</evidence>
<organism evidence="1 2">
    <name type="scientific">Marinovum algicola</name>
    <dbReference type="NCBI Taxonomy" id="42444"/>
    <lineage>
        <taxon>Bacteria</taxon>
        <taxon>Pseudomonadati</taxon>
        <taxon>Pseudomonadota</taxon>
        <taxon>Alphaproteobacteria</taxon>
        <taxon>Rhodobacterales</taxon>
        <taxon>Roseobacteraceae</taxon>
        <taxon>Marinovum</taxon>
    </lineage>
</organism>
<name>A0A975W735_9RHOB</name>
<dbReference type="EMBL" id="FNYY01000001">
    <property type="protein sequence ID" value="SEI65719.1"/>
    <property type="molecule type" value="Genomic_DNA"/>
</dbReference>
<gene>
    <name evidence="1" type="ORF">SAMN04487940_101514</name>
</gene>
<sequence>MSRNSLCETALSSGIKELVLKGLGLGWLPLSMCYRELESGDILSTAHHLGHEDIEMVLYANTESKTAIALIDHWQKVFALRPAELDGPP</sequence>
<protein>
    <recommendedName>
        <fullName evidence="3">Transcriptional regulator, LysR family</fullName>
    </recommendedName>
</protein>
<accession>A0A975W735</accession>
<evidence type="ECO:0000313" key="1">
    <source>
        <dbReference type="EMBL" id="SEI65719.1"/>
    </source>
</evidence>
<reference evidence="1 2" key="1">
    <citation type="submission" date="2016-10" db="EMBL/GenBank/DDBJ databases">
        <authorList>
            <person name="Varghese N."/>
            <person name="Submissions S."/>
        </authorList>
    </citation>
    <scope>NUCLEOTIDE SEQUENCE [LARGE SCALE GENOMIC DNA]</scope>
    <source>
        <strain evidence="1 2">FF3</strain>
    </source>
</reference>
<dbReference type="Proteomes" id="UP000182932">
    <property type="component" value="Unassembled WGS sequence"/>
</dbReference>